<proteinExistence type="predicted"/>
<evidence type="ECO:0000256" key="8">
    <source>
        <dbReference type="PROSITE-ProRule" id="PRU00221"/>
    </source>
</evidence>
<dbReference type="GO" id="GO:0032040">
    <property type="term" value="C:small-subunit processome"/>
    <property type="evidence" value="ECO:0007669"/>
    <property type="project" value="InterPro"/>
</dbReference>
<organism evidence="11 12">
    <name type="scientific">Cytospora chrysosperma</name>
    <name type="common">Cytospora canker fungus</name>
    <name type="synonym">Sphaeria chrysosperma</name>
    <dbReference type="NCBI Taxonomy" id="252740"/>
    <lineage>
        <taxon>Eukaryota</taxon>
        <taxon>Fungi</taxon>
        <taxon>Dikarya</taxon>
        <taxon>Ascomycota</taxon>
        <taxon>Pezizomycotina</taxon>
        <taxon>Sordariomycetes</taxon>
        <taxon>Sordariomycetidae</taxon>
        <taxon>Diaporthales</taxon>
        <taxon>Cytosporaceae</taxon>
        <taxon>Cytospora</taxon>
    </lineage>
</organism>
<evidence type="ECO:0000256" key="3">
    <source>
        <dbReference type="ARBA" id="ARBA00022552"/>
    </source>
</evidence>
<evidence type="ECO:0000256" key="5">
    <source>
        <dbReference type="ARBA" id="ARBA00022737"/>
    </source>
</evidence>
<dbReference type="Pfam" id="PF03171">
    <property type="entry name" value="2OG-FeII_Oxy"/>
    <property type="match status" value="1"/>
</dbReference>
<feature type="domain" description="Fe2OG dioxygenase" evidence="10">
    <location>
        <begin position="1181"/>
        <end position="1292"/>
    </location>
</feature>
<dbReference type="InterPro" id="IPR011047">
    <property type="entry name" value="Quinoprotein_ADH-like_sf"/>
</dbReference>
<dbReference type="Pfam" id="PF23869">
    <property type="entry name" value="Beta-prop_WDR75_1st"/>
    <property type="match status" value="1"/>
</dbReference>
<evidence type="ECO:0000256" key="2">
    <source>
        <dbReference type="ARBA" id="ARBA00022517"/>
    </source>
</evidence>
<dbReference type="PROSITE" id="PS50294">
    <property type="entry name" value="WD_REPEATS_REGION"/>
    <property type="match status" value="1"/>
</dbReference>
<dbReference type="InterPro" id="IPR026992">
    <property type="entry name" value="DIOX_N"/>
</dbReference>
<evidence type="ECO:0000256" key="1">
    <source>
        <dbReference type="ARBA" id="ARBA00004604"/>
    </source>
</evidence>
<dbReference type="InterPro" id="IPR027443">
    <property type="entry name" value="IPNS-like_sf"/>
</dbReference>
<dbReference type="EMBL" id="LJZO01000011">
    <property type="protein sequence ID" value="ROV99268.1"/>
    <property type="molecule type" value="Genomic_DNA"/>
</dbReference>
<dbReference type="SUPFAM" id="SSF69322">
    <property type="entry name" value="Tricorn protease domain 2"/>
    <property type="match status" value="1"/>
</dbReference>
<evidence type="ECO:0000256" key="9">
    <source>
        <dbReference type="SAM" id="MobiDB-lite"/>
    </source>
</evidence>
<reference evidence="11 12" key="1">
    <citation type="submission" date="2015-09" db="EMBL/GenBank/DDBJ databases">
        <title>Host preference determinants of Valsa canker pathogens revealed by comparative genomics.</title>
        <authorList>
            <person name="Yin Z."/>
            <person name="Huang L."/>
        </authorList>
    </citation>
    <scope>NUCLEOTIDE SEQUENCE [LARGE SCALE GENOMIC DNA]</scope>
    <source>
        <strain evidence="11 12">YSFL</strain>
    </source>
</reference>
<accession>A0A423W7E7</accession>
<keyword evidence="2" id="KW-0690">Ribosome biogenesis</keyword>
<keyword evidence="5" id="KW-0677">Repeat</keyword>
<feature type="repeat" description="WD" evidence="8">
    <location>
        <begin position="360"/>
        <end position="401"/>
    </location>
</feature>
<dbReference type="PANTHER" id="PTHR44215">
    <property type="entry name" value="WD REPEAT-CONTAINING PROTEIN 75"/>
    <property type="match status" value="1"/>
</dbReference>
<dbReference type="OrthoDB" id="4096at2759"/>
<keyword evidence="3" id="KW-0698">rRNA processing</keyword>
<evidence type="ECO:0000256" key="7">
    <source>
        <dbReference type="ARBA" id="ARBA00023242"/>
    </source>
</evidence>
<dbReference type="GO" id="GO:0006364">
    <property type="term" value="P:rRNA processing"/>
    <property type="evidence" value="ECO:0007669"/>
    <property type="project" value="UniProtKB-KW"/>
</dbReference>
<dbReference type="SMART" id="SM00320">
    <property type="entry name" value="WD40"/>
    <property type="match status" value="2"/>
</dbReference>
<keyword evidence="12" id="KW-1185">Reference proteome</keyword>
<feature type="compositionally biased region" description="Polar residues" evidence="9">
    <location>
        <begin position="1"/>
        <end position="11"/>
    </location>
</feature>
<dbReference type="InterPro" id="IPR001680">
    <property type="entry name" value="WD40_rpt"/>
</dbReference>
<protein>
    <recommendedName>
        <fullName evidence="10">Fe2OG dioxygenase domain-containing protein</fullName>
    </recommendedName>
</protein>
<keyword evidence="6" id="KW-0804">Transcription</keyword>
<name>A0A423W7E7_CYTCH</name>
<dbReference type="PANTHER" id="PTHR44215:SF1">
    <property type="entry name" value="WD REPEAT-CONTAINING PROTEIN 75"/>
    <property type="match status" value="1"/>
</dbReference>
<evidence type="ECO:0000259" key="10">
    <source>
        <dbReference type="PROSITE" id="PS51471"/>
    </source>
</evidence>
<comment type="subcellular location">
    <subcellularLocation>
        <location evidence="1">Nucleus</location>
        <location evidence="1">Nucleolus</location>
    </subcellularLocation>
</comment>
<dbReference type="STRING" id="252740.A0A423W7E7"/>
<dbReference type="InterPro" id="IPR053826">
    <property type="entry name" value="WDR75"/>
</dbReference>
<dbReference type="Gene3D" id="2.130.10.10">
    <property type="entry name" value="YVTN repeat-like/Quinoprotein amine dehydrogenase"/>
    <property type="match status" value="2"/>
</dbReference>
<dbReference type="GO" id="GO:2000234">
    <property type="term" value="P:positive regulation of rRNA processing"/>
    <property type="evidence" value="ECO:0007669"/>
    <property type="project" value="TreeGrafter"/>
</dbReference>
<gene>
    <name evidence="11" type="ORF">VSDG_03862</name>
</gene>
<evidence type="ECO:0000313" key="11">
    <source>
        <dbReference type="EMBL" id="ROV99268.1"/>
    </source>
</evidence>
<dbReference type="CDD" id="cd23952">
    <property type="entry name" value="Utp17_CTD"/>
    <property type="match status" value="1"/>
</dbReference>
<dbReference type="SUPFAM" id="SSF50998">
    <property type="entry name" value="Quinoprotein alcohol dehydrogenase-like"/>
    <property type="match status" value="1"/>
</dbReference>
<dbReference type="Pfam" id="PF14226">
    <property type="entry name" value="DIOX_N"/>
    <property type="match status" value="1"/>
</dbReference>
<dbReference type="SUPFAM" id="SSF51197">
    <property type="entry name" value="Clavaminate synthase-like"/>
    <property type="match status" value="1"/>
</dbReference>
<dbReference type="GO" id="GO:0003723">
    <property type="term" value="F:RNA binding"/>
    <property type="evidence" value="ECO:0007669"/>
    <property type="project" value="InterPro"/>
</dbReference>
<dbReference type="Proteomes" id="UP000284375">
    <property type="component" value="Unassembled WGS sequence"/>
</dbReference>
<dbReference type="InterPro" id="IPR005123">
    <property type="entry name" value="Oxoglu/Fe-dep_dioxygenase_dom"/>
</dbReference>
<evidence type="ECO:0000256" key="4">
    <source>
        <dbReference type="ARBA" id="ARBA00022574"/>
    </source>
</evidence>
<comment type="caution">
    <text evidence="11">The sequence shown here is derived from an EMBL/GenBank/DDBJ whole genome shotgun (WGS) entry which is preliminary data.</text>
</comment>
<dbReference type="GO" id="GO:0045943">
    <property type="term" value="P:positive regulation of transcription by RNA polymerase I"/>
    <property type="evidence" value="ECO:0007669"/>
    <property type="project" value="InterPro"/>
</dbReference>
<feature type="region of interest" description="Disordered" evidence="9">
    <location>
        <begin position="1"/>
        <end position="68"/>
    </location>
</feature>
<keyword evidence="7" id="KW-0539">Nucleus</keyword>
<evidence type="ECO:0000256" key="6">
    <source>
        <dbReference type="ARBA" id="ARBA00023163"/>
    </source>
</evidence>
<feature type="region of interest" description="Disordered" evidence="9">
    <location>
        <begin position="907"/>
        <end position="932"/>
    </location>
</feature>
<dbReference type="PROSITE" id="PS51471">
    <property type="entry name" value="FE2OG_OXY"/>
    <property type="match status" value="1"/>
</dbReference>
<dbReference type="PROSITE" id="PS50082">
    <property type="entry name" value="WD_REPEATS_2"/>
    <property type="match status" value="1"/>
</dbReference>
<dbReference type="InterPro" id="IPR044861">
    <property type="entry name" value="IPNS-like_FE2OG_OXY"/>
</dbReference>
<feature type="compositionally biased region" description="Acidic residues" evidence="9">
    <location>
        <begin position="59"/>
        <end position="68"/>
    </location>
</feature>
<evidence type="ECO:0000313" key="12">
    <source>
        <dbReference type="Proteomes" id="UP000284375"/>
    </source>
</evidence>
<dbReference type="GO" id="GO:0044283">
    <property type="term" value="P:small molecule biosynthetic process"/>
    <property type="evidence" value="ECO:0007669"/>
    <property type="project" value="UniProtKB-ARBA"/>
</dbReference>
<feature type="compositionally biased region" description="Acidic residues" evidence="9">
    <location>
        <begin position="907"/>
        <end position="931"/>
    </location>
</feature>
<dbReference type="InterPro" id="IPR015943">
    <property type="entry name" value="WD40/YVTN_repeat-like_dom_sf"/>
</dbReference>
<dbReference type="Gene3D" id="2.60.120.330">
    <property type="entry name" value="B-lactam Antibiotic, Isopenicillin N Synthase, Chain"/>
    <property type="match status" value="1"/>
</dbReference>
<keyword evidence="4 8" id="KW-0853">WD repeat</keyword>
<sequence length="1382" mass="150680">MASTPRSQSIKSIEKRKREKTDQEDSTHKRKRRPAHADKQEGTPSALSKRKGKVAAAADEQDESEEEETITLVERLARANGDVPEARALQRWKMSEPMGGRMSDIDPIFSADEKFLLVAYDTSLQVYSVADSLLVRRIALPVVGANSGAPYLVASALSQVSPNFVWLSSSDGRIWRVDWTTGSGTEECFRTNAGVIHDMSLGAVPVNKKLSDIIFVSESVKNNSRIVAYDASDLGNPKSQVIQSQPGKANIVRAANGASILVAAAGDTLIVGALKQKTLHSVEDLEYDFYSINTSDEVCSLSVRPSSKKLNSKKKPSQDISDVVVDIAIGCARGGIYIYSDLLSQLRAKLRKGIEVPKKQHWHQRAVHSVAWSNDGNYLISGGSESVLVLWQLDTGKLDFLPHLAASIENIVVSPSGSSYAIHMDDNTTMVLSTAEMKPTTYVSGLQSLVFEAKTPKDALVGRVFEGLKEINAPLAAAIDPRDPSQLLICVGTSQQASRTGPLPVTPFLQRFDLESFQSISKQPLARTNTTELYTTPQGHPIVEPRACRLAFSYDGKWLATVDEWEPPERDVTSLTEGSTAAAQEYARERREIYLKFWETKADGTTMELSSRINGPHSTRQSEDVFGIAADKVSNKFATVGEDGCVRIWAPALRERDGLATTAPNGQSLVGWSCIQTIALGESVKSQDELISLGGRASYKKSGALAYSEDGSILFVAYGYYNEVVIYVIDMESGEIRNSLHDMCKGSIRSLQLLNSCLVILSEDLAVYDLVADDLRYGVRMGDKSGPAAQLTHLAVDIKSRTFAVSVPDLKGSNGRLGKGATSDIAIFSLDDSEPQLMQKMPHLVTALLPAVGSSGFIAIDSAAQIWPVTEGTDSSNIARPLSELKLDDQPATNGATEETEVMVLNGDEEASDEDQEDGAMDVDEDEDDDGEHAAVVAPQRLAEIFDAAPAFAMPPIEDIFYRVVGLYSQKPSATSTVEASRTSLRRHKEMIDGLMRGMVFIPLSTHGPMLSIPILDVALANDPATKPAFLADLRHALMEVGFLYIKNVGIPDELFQRVISEGRAFFDIPLEEKLKIEMKNAPSFLGYSRLSAEVTAGATDHREQIDLSTEHPAPGPGEPLHHNLLAPNQWPPASVLPDFQATFQEYMSLMGAMSIRFTSLIAEAIGLPPDAFGRYFDADQQHKLKVVRYPDVSELGLEDGGGGGGRQGVGPHKDSMLSSYLLQASRHKGLQVQNMKGEWVDCPPVKGTLVVAIGQSMQALTQGVCASTTHRVLSPNAGEGARFSIPFFQGVRGDAEFEELEKFGVGQVPEKVKEQRRKVLEANGGRLDDVEFTFRDGGVSRTLGEATLRNRVKSHPDVGERWYPEILAQIREEQKLARETK</sequence>